<proteinExistence type="predicted"/>
<protein>
    <submittedName>
        <fullName evidence="3">Type II secretion system protein</fullName>
    </submittedName>
</protein>
<name>A0AAW6U638_9BACT</name>
<evidence type="ECO:0000259" key="2">
    <source>
        <dbReference type="Pfam" id="PF23981"/>
    </source>
</evidence>
<dbReference type="Pfam" id="PF07963">
    <property type="entry name" value="N_methyl"/>
    <property type="match status" value="1"/>
</dbReference>
<dbReference type="InterPro" id="IPR045584">
    <property type="entry name" value="Pilin-like"/>
</dbReference>
<dbReference type="Pfam" id="PF23981">
    <property type="entry name" value="DUF7305"/>
    <property type="match status" value="1"/>
</dbReference>
<organism evidence="3 4">
    <name type="scientific">Anaerobaca lacustris</name>
    <dbReference type="NCBI Taxonomy" id="3044600"/>
    <lineage>
        <taxon>Bacteria</taxon>
        <taxon>Pseudomonadati</taxon>
        <taxon>Planctomycetota</taxon>
        <taxon>Phycisphaerae</taxon>
        <taxon>Sedimentisphaerales</taxon>
        <taxon>Anaerobacaceae</taxon>
        <taxon>Anaerobaca</taxon>
    </lineage>
</organism>
<evidence type="ECO:0000313" key="3">
    <source>
        <dbReference type="EMBL" id="MDI6451119.1"/>
    </source>
</evidence>
<dbReference type="SUPFAM" id="SSF54523">
    <property type="entry name" value="Pili subunits"/>
    <property type="match status" value="1"/>
</dbReference>
<accession>A0AAW6U638</accession>
<evidence type="ECO:0000256" key="1">
    <source>
        <dbReference type="SAM" id="Phobius"/>
    </source>
</evidence>
<dbReference type="Proteomes" id="UP001431776">
    <property type="component" value="Unassembled WGS sequence"/>
</dbReference>
<gene>
    <name evidence="3" type="ORF">QJ522_18805</name>
</gene>
<keyword evidence="4" id="KW-1185">Reference proteome</keyword>
<feature type="transmembrane region" description="Helical" evidence="1">
    <location>
        <begin position="20"/>
        <end position="40"/>
    </location>
</feature>
<keyword evidence="1" id="KW-1133">Transmembrane helix</keyword>
<dbReference type="EMBL" id="JASCXX010000028">
    <property type="protein sequence ID" value="MDI6451119.1"/>
    <property type="molecule type" value="Genomic_DNA"/>
</dbReference>
<sequence>MPQKRHNLRRPRAVTVLEMVVAMSIMAIVMAAVLPLFAGIRNNWDTRQANAEIVQNARVLADHLHRTLATAIRITDVSPSAQENGFIEFTANDGALYRYAVGQDGYVQFGPSGEPGDLAGPVSRFQFTCYDGNDFTTPTVEASSVRFVAVQTTFANEVPTGADKTFTTQVYIRAGTLDSDDSEPDDGFSPGVAVRNSIAWGGRNICIDSYRSSGGPYDPMQPGAEAVVSVNAIGTNVITLWSSAVIRGDAYIGPGGNPTTGIATWGASQITGRRESLTSAVEIPALSAPTGSPFNGAPERAFELSGRQTQTIDSDRHIERIGLWGSSVLTIEGHVTVLLRQGLQTSSRAELRIPPNSSLTLYVGDGVEISGSSVLNGIGADPSRLRINMIGNGKSFQMSSNTVACAVLQNPQGSVSIWSQSEFFGKIRAGSLEGGGRIHIDLDCDFENGSR</sequence>
<dbReference type="AlphaFoldDB" id="A0AAW6U638"/>
<evidence type="ECO:0000313" key="4">
    <source>
        <dbReference type="Proteomes" id="UP001431776"/>
    </source>
</evidence>
<comment type="caution">
    <text evidence="3">The sequence shown here is derived from an EMBL/GenBank/DDBJ whole genome shotgun (WGS) entry which is preliminary data.</text>
</comment>
<feature type="domain" description="DUF7305" evidence="2">
    <location>
        <begin position="330"/>
        <end position="444"/>
    </location>
</feature>
<dbReference type="InterPro" id="IPR055729">
    <property type="entry name" value="DUF7305"/>
</dbReference>
<keyword evidence="1" id="KW-0812">Transmembrane</keyword>
<dbReference type="RefSeq" id="WP_349246528.1">
    <property type="nucleotide sequence ID" value="NZ_JASCXX010000028.1"/>
</dbReference>
<dbReference type="InterPro" id="IPR012902">
    <property type="entry name" value="N_methyl_site"/>
</dbReference>
<reference evidence="3" key="1">
    <citation type="submission" date="2023-05" db="EMBL/GenBank/DDBJ databases">
        <title>Anaerotaeda fermentans gen. nov., sp. nov., a novel anaerobic planctomycete of the new family within the order Sedimentisphaerales isolated from Taman Peninsula, Russia.</title>
        <authorList>
            <person name="Khomyakova M.A."/>
            <person name="Merkel A.Y."/>
            <person name="Slobodkin A.I."/>
        </authorList>
    </citation>
    <scope>NUCLEOTIDE SEQUENCE</scope>
    <source>
        <strain evidence="3">M17dextr</strain>
    </source>
</reference>
<keyword evidence="1" id="KW-0472">Membrane</keyword>